<accession>A0AAR2JF29</accession>
<organism evidence="6 7">
    <name type="scientific">Pygocentrus nattereri</name>
    <name type="common">Red-bellied piranha</name>
    <dbReference type="NCBI Taxonomy" id="42514"/>
    <lineage>
        <taxon>Eukaryota</taxon>
        <taxon>Metazoa</taxon>
        <taxon>Chordata</taxon>
        <taxon>Craniata</taxon>
        <taxon>Vertebrata</taxon>
        <taxon>Euteleostomi</taxon>
        <taxon>Actinopterygii</taxon>
        <taxon>Neopterygii</taxon>
        <taxon>Teleostei</taxon>
        <taxon>Ostariophysi</taxon>
        <taxon>Characiformes</taxon>
        <taxon>Characoidei</taxon>
        <taxon>Pygocentrus</taxon>
    </lineage>
</organism>
<reference evidence="6" key="2">
    <citation type="submission" date="2025-08" db="UniProtKB">
        <authorList>
            <consortium name="Ensembl"/>
        </authorList>
    </citation>
    <scope>IDENTIFICATION</scope>
</reference>
<feature type="compositionally biased region" description="Polar residues" evidence="3">
    <location>
        <begin position="310"/>
        <end position="326"/>
    </location>
</feature>
<evidence type="ECO:0000313" key="7">
    <source>
        <dbReference type="Proteomes" id="UP001501920"/>
    </source>
</evidence>
<evidence type="ECO:0008006" key="8">
    <source>
        <dbReference type="Google" id="ProtNLM"/>
    </source>
</evidence>
<dbReference type="Ensembl" id="ENSPNAT00000083383.1">
    <property type="protein sequence ID" value="ENSPNAP00000048829.1"/>
    <property type="gene ID" value="ENSPNAG00000028757.2"/>
</dbReference>
<evidence type="ECO:0000259" key="5">
    <source>
        <dbReference type="Pfam" id="PF23165"/>
    </source>
</evidence>
<dbReference type="PANTHER" id="PTHR15739:SF4">
    <property type="entry name" value="F-BOX ONLY PROTEIN 41"/>
    <property type="match status" value="1"/>
</dbReference>
<dbReference type="SUPFAM" id="SSF52047">
    <property type="entry name" value="RNI-like"/>
    <property type="match status" value="1"/>
</dbReference>
<keyword evidence="1" id="KW-0597">Phosphoprotein</keyword>
<reference evidence="6" key="3">
    <citation type="submission" date="2025-09" db="UniProtKB">
        <authorList>
            <consortium name="Ensembl"/>
        </authorList>
    </citation>
    <scope>IDENTIFICATION</scope>
</reference>
<dbReference type="InterPro" id="IPR052283">
    <property type="entry name" value="GenomicStab_NeuMorph_Reg"/>
</dbReference>
<evidence type="ECO:0000256" key="2">
    <source>
        <dbReference type="ARBA" id="ARBA00023054"/>
    </source>
</evidence>
<dbReference type="Proteomes" id="UP001501920">
    <property type="component" value="Chromosome 22"/>
</dbReference>
<dbReference type="SUPFAM" id="SSF81383">
    <property type="entry name" value="F-box domain"/>
    <property type="match status" value="1"/>
</dbReference>
<dbReference type="InterPro" id="IPR032675">
    <property type="entry name" value="LRR_dom_sf"/>
</dbReference>
<evidence type="ECO:0000256" key="3">
    <source>
        <dbReference type="SAM" id="MobiDB-lite"/>
    </source>
</evidence>
<dbReference type="GeneTree" id="ENSGT00530000063713"/>
<dbReference type="PANTHER" id="PTHR15739">
    <property type="entry name" value="ZINC FINGER PROTEIN"/>
    <property type="match status" value="1"/>
</dbReference>
<feature type="domain" description="FBX41/ZN365 C2H2-type zinc finger" evidence="5">
    <location>
        <begin position="6"/>
        <end position="35"/>
    </location>
</feature>
<dbReference type="Gene3D" id="3.80.10.10">
    <property type="entry name" value="Ribonuclease Inhibitor"/>
    <property type="match status" value="1"/>
</dbReference>
<feature type="region of interest" description="Disordered" evidence="3">
    <location>
        <begin position="284"/>
        <end position="326"/>
    </location>
</feature>
<dbReference type="Pfam" id="PF23165">
    <property type="entry name" value="zf-C2H2_FBX41"/>
    <property type="match status" value="1"/>
</dbReference>
<feature type="region of interest" description="Disordered" evidence="3">
    <location>
        <begin position="164"/>
        <end position="190"/>
    </location>
</feature>
<dbReference type="CDD" id="cd22109">
    <property type="entry name" value="F-box_FBXO41"/>
    <property type="match status" value="1"/>
</dbReference>
<keyword evidence="7" id="KW-1185">Reference proteome</keyword>
<reference evidence="6 7" key="1">
    <citation type="submission" date="2020-10" db="EMBL/GenBank/DDBJ databases">
        <title>Pygocentrus nattereri (red-bellied piranha) genome, fPygNat1, primary haplotype.</title>
        <authorList>
            <person name="Myers G."/>
            <person name="Meyer A."/>
            <person name="Karagic N."/>
            <person name="Pippel M."/>
            <person name="Winkler S."/>
            <person name="Tracey A."/>
            <person name="Wood J."/>
            <person name="Formenti G."/>
            <person name="Howe K."/>
            <person name="Fedrigo O."/>
            <person name="Jarvis E.D."/>
        </authorList>
    </citation>
    <scope>NUCLEOTIDE SEQUENCE [LARGE SCALE GENOMIC DNA]</scope>
</reference>
<name>A0AAR2JF29_PYGNA</name>
<dbReference type="InterPro" id="IPR001810">
    <property type="entry name" value="F-box_dom"/>
</dbReference>
<proteinExistence type="predicted"/>
<evidence type="ECO:0000259" key="4">
    <source>
        <dbReference type="Pfam" id="PF12937"/>
    </source>
</evidence>
<protein>
    <recommendedName>
        <fullName evidence="8">F-box domain-containing protein</fullName>
    </recommendedName>
</protein>
<sequence>MASLDLPYRCPRCGEHKRFRSLSSLRAHLEYNHTYETLYVLSKSNSVCDAAALLPLVADSALAAESRFPYRELPCSSDESSSSAARYLPNVEFPLGEILVKKAMSSADAGNANNAAYEEGLARLKARAFERLELDERLEKLSEEVEQKIAARVGRLQAELERKSSELEKAKVESERLSQEKQELEDKASELSRQVDVSVEMLAGLKQDLANKEQELTHKQQEVAQIDQFLQETAAREASAKVRLQQFIEELLDRADRAEKQLQIISSCGTTPNGSLGCCSLQGSKANGRQRNSSISGSRGMYQVSDRRSSPSTGASGRVKSVSQGSAVGYDSDSVDLHALEGSLEAQYYHAQCRLGESGAYERGPVSGGAPRNWGLRKQAIQNWQRRPYRNSTEGEEGDVSDVGSRTTESEAELWEQERRASADSQQHGGHRGGYRLGTGRSEAGYKPCRHEKSPSKSNEVISPEVLKMRAALFCIFTYLDTKTLLRAAEVCRDWKFVARHPAVWTRVLLENARISSKFLCTLSQWCTQTHSLILQNLKPRQRGKKETKEEYLKSTRGCLEEGLEALLKATGGNLLILKVSHCPNLLTDRSLWLASCYCRALQAVTYRSATDPVGQEVIWALGAGCRDIISLQVAPLHPCQQPARFSNRCLQTIGRCWPHLRALGVGGAGCGIQGLASLARNCMRLQVLELDHVSEINQEVAAEVCREGLKGLEMLVLTSTPVTPKALLHFNSVCRNLKSIVVQIGIEDYFEDPNSPEARKLFDEMVNKLQALKKRPGFSKILHVKADGLC</sequence>
<dbReference type="Pfam" id="PF12937">
    <property type="entry name" value="F-box-like"/>
    <property type="match status" value="1"/>
</dbReference>
<gene>
    <name evidence="6" type="primary">FBXO41</name>
</gene>
<evidence type="ECO:0000313" key="6">
    <source>
        <dbReference type="Ensembl" id="ENSPNAP00000048829.1"/>
    </source>
</evidence>
<dbReference type="AlphaFoldDB" id="A0AAR2JF29"/>
<feature type="domain" description="F-box" evidence="4">
    <location>
        <begin position="473"/>
        <end position="510"/>
    </location>
</feature>
<feature type="compositionally biased region" description="Polar residues" evidence="3">
    <location>
        <begin position="284"/>
        <end position="297"/>
    </location>
</feature>
<dbReference type="InterPro" id="IPR057038">
    <property type="entry name" value="FBX41/ZN365_Znf-C2H2"/>
</dbReference>
<evidence type="ECO:0000256" key="1">
    <source>
        <dbReference type="ARBA" id="ARBA00022553"/>
    </source>
</evidence>
<feature type="region of interest" description="Disordered" evidence="3">
    <location>
        <begin position="385"/>
        <end position="457"/>
    </location>
</feature>
<keyword evidence="2" id="KW-0175">Coiled coil</keyword>
<dbReference type="InterPro" id="IPR036047">
    <property type="entry name" value="F-box-like_dom_sf"/>
</dbReference>